<feature type="domain" description="DUF2726" evidence="1">
    <location>
        <begin position="71"/>
        <end position="137"/>
    </location>
</feature>
<dbReference type="AlphaFoldDB" id="U3C5K6"/>
<dbReference type="EMBL" id="BATL01000050">
    <property type="protein sequence ID" value="GAD76694.1"/>
    <property type="molecule type" value="Genomic_DNA"/>
</dbReference>
<organism evidence="2 3">
    <name type="scientific">Vibrio azureus NBRC 104587</name>
    <dbReference type="NCBI Taxonomy" id="1219077"/>
    <lineage>
        <taxon>Bacteria</taxon>
        <taxon>Pseudomonadati</taxon>
        <taxon>Pseudomonadota</taxon>
        <taxon>Gammaproteobacteria</taxon>
        <taxon>Vibrionales</taxon>
        <taxon>Vibrionaceae</taxon>
        <taxon>Vibrio</taxon>
    </lineage>
</organism>
<evidence type="ECO:0000313" key="3">
    <source>
        <dbReference type="Proteomes" id="UP000016567"/>
    </source>
</evidence>
<keyword evidence="3" id="KW-1185">Reference proteome</keyword>
<accession>U3C5K6</accession>
<sequence length="182" mass="21352">MAIMIMAISLVCIIYLFTRIESKRFSKQVPLNLKQETDYNAPTINHGPAINHSLQEEQELNVHKYHDFLENSHQQRFHQLLRELLPERYDIHCQVSILSLIQPVKIKDCSWARAVDFVITDEFSKIILLIELDDSKMIITENQTLLSPEVSNALKSRFTLLKFEVKNTYDKELVQKIIDNRI</sequence>
<dbReference type="STRING" id="1219077.VAZ01S_050_00060"/>
<dbReference type="InterPro" id="IPR024402">
    <property type="entry name" value="DUF2726"/>
</dbReference>
<name>U3C5K6_9VIBR</name>
<proteinExistence type="predicted"/>
<dbReference type="Proteomes" id="UP000016567">
    <property type="component" value="Unassembled WGS sequence"/>
</dbReference>
<protein>
    <recommendedName>
        <fullName evidence="1">DUF2726 domain-containing protein</fullName>
    </recommendedName>
</protein>
<evidence type="ECO:0000259" key="1">
    <source>
        <dbReference type="Pfam" id="PF10881"/>
    </source>
</evidence>
<evidence type="ECO:0000313" key="2">
    <source>
        <dbReference type="EMBL" id="GAD76694.1"/>
    </source>
</evidence>
<gene>
    <name evidence="2" type="ORF">VAZ01S_050_00060</name>
</gene>
<reference evidence="2 3" key="1">
    <citation type="submission" date="2013-09" db="EMBL/GenBank/DDBJ databases">
        <title>Whole genome shotgun sequence of Vibrio azureus NBRC 104587.</title>
        <authorList>
            <person name="Isaki S."/>
            <person name="Hosoyama A."/>
            <person name="Numata M."/>
            <person name="Hashimoto M."/>
            <person name="Hosoyama Y."/>
            <person name="Tsuchikane K."/>
            <person name="Noguchi M."/>
            <person name="Hirakata S."/>
            <person name="Ichikawa N."/>
            <person name="Ohji S."/>
            <person name="Yamazoe A."/>
            <person name="Fujita N."/>
        </authorList>
    </citation>
    <scope>NUCLEOTIDE SEQUENCE [LARGE SCALE GENOMIC DNA]</scope>
    <source>
        <strain evidence="2 3">NBRC 104587</strain>
    </source>
</reference>
<comment type="caution">
    <text evidence="2">The sequence shown here is derived from an EMBL/GenBank/DDBJ whole genome shotgun (WGS) entry which is preliminary data.</text>
</comment>
<dbReference type="Pfam" id="PF10881">
    <property type="entry name" value="DUF2726"/>
    <property type="match status" value="1"/>
</dbReference>